<dbReference type="AlphaFoldDB" id="A0A6A4PMJ8"/>
<sequence length="80" mass="9104">MSQEGYKRKRFSPDNSEDTTDFSNNIIKVLRRNTNMMKTYLGAQNMNHQLAIEQQKEQSNTLVAALGKVTDALTKIADKL</sequence>
<reference evidence="3" key="1">
    <citation type="journal article" date="2020" name="Nat. Commun.">
        <title>Genome sequence of the cluster root forming white lupin.</title>
        <authorList>
            <person name="Hufnagel B."/>
            <person name="Marques A."/>
            <person name="Soriano A."/>
            <person name="Marques L."/>
            <person name="Divol F."/>
            <person name="Doumas P."/>
            <person name="Sallet E."/>
            <person name="Mancinotti D."/>
            <person name="Carrere S."/>
            <person name="Marande W."/>
            <person name="Arribat S."/>
            <person name="Keller J."/>
            <person name="Huneau C."/>
            <person name="Blein T."/>
            <person name="Aime D."/>
            <person name="Laguerre M."/>
            <person name="Taylor J."/>
            <person name="Schubert V."/>
            <person name="Nelson M."/>
            <person name="Geu-Flores F."/>
            <person name="Crespi M."/>
            <person name="Gallardo-Guerrero K."/>
            <person name="Delaux P.-M."/>
            <person name="Salse J."/>
            <person name="Berges H."/>
            <person name="Guyot R."/>
            <person name="Gouzy J."/>
            <person name="Peret B."/>
        </authorList>
    </citation>
    <scope>NUCLEOTIDE SEQUENCE [LARGE SCALE GENOMIC DNA]</scope>
    <source>
        <strain evidence="3">cv. Amiga</strain>
    </source>
</reference>
<keyword evidence="3" id="KW-1185">Reference proteome</keyword>
<protein>
    <submittedName>
        <fullName evidence="2">Uncharacterized protein</fullName>
    </submittedName>
</protein>
<comment type="caution">
    <text evidence="2">The sequence shown here is derived from an EMBL/GenBank/DDBJ whole genome shotgun (WGS) entry which is preliminary data.</text>
</comment>
<evidence type="ECO:0000256" key="1">
    <source>
        <dbReference type="SAM" id="MobiDB-lite"/>
    </source>
</evidence>
<gene>
    <name evidence="2" type="ORF">Lalb_Chr12g0202481</name>
</gene>
<dbReference type="PANTHER" id="PTHR47211:SF3">
    <property type="entry name" value="TRIHELIX TRANSCRIPTION FACTOR ASR3-LIKE"/>
    <property type="match status" value="1"/>
</dbReference>
<evidence type="ECO:0000313" key="2">
    <source>
        <dbReference type="EMBL" id="KAE9602712.1"/>
    </source>
</evidence>
<proteinExistence type="predicted"/>
<organism evidence="2 3">
    <name type="scientific">Lupinus albus</name>
    <name type="common">White lupine</name>
    <name type="synonym">Lupinus termis</name>
    <dbReference type="NCBI Taxonomy" id="3870"/>
    <lineage>
        <taxon>Eukaryota</taxon>
        <taxon>Viridiplantae</taxon>
        <taxon>Streptophyta</taxon>
        <taxon>Embryophyta</taxon>
        <taxon>Tracheophyta</taxon>
        <taxon>Spermatophyta</taxon>
        <taxon>Magnoliopsida</taxon>
        <taxon>eudicotyledons</taxon>
        <taxon>Gunneridae</taxon>
        <taxon>Pentapetalae</taxon>
        <taxon>rosids</taxon>
        <taxon>fabids</taxon>
        <taxon>Fabales</taxon>
        <taxon>Fabaceae</taxon>
        <taxon>Papilionoideae</taxon>
        <taxon>50 kb inversion clade</taxon>
        <taxon>genistoids sensu lato</taxon>
        <taxon>core genistoids</taxon>
        <taxon>Genisteae</taxon>
        <taxon>Lupinus</taxon>
    </lineage>
</organism>
<dbReference type="OrthoDB" id="1865198at2759"/>
<name>A0A6A4PMJ8_LUPAL</name>
<dbReference type="PANTHER" id="PTHR47211">
    <property type="entry name" value="TRIHELIX TRANSCRIPTION FACTOR ASR3"/>
    <property type="match status" value="1"/>
</dbReference>
<dbReference type="Proteomes" id="UP000447434">
    <property type="component" value="Chromosome 12"/>
</dbReference>
<evidence type="ECO:0000313" key="3">
    <source>
        <dbReference type="Proteomes" id="UP000447434"/>
    </source>
</evidence>
<dbReference type="EMBL" id="WOCE01000012">
    <property type="protein sequence ID" value="KAE9602712.1"/>
    <property type="molecule type" value="Genomic_DNA"/>
</dbReference>
<feature type="region of interest" description="Disordered" evidence="1">
    <location>
        <begin position="1"/>
        <end position="24"/>
    </location>
</feature>
<accession>A0A6A4PMJ8</accession>